<evidence type="ECO:0000313" key="1">
    <source>
        <dbReference type="EMBL" id="EFD01655.1"/>
    </source>
</evidence>
<gene>
    <name evidence="1" type="ORF">CLOSTHATH_00122</name>
</gene>
<proteinExistence type="predicted"/>
<dbReference type="EMBL" id="ACIO01000010">
    <property type="protein sequence ID" value="EFD01655.1"/>
    <property type="molecule type" value="Genomic_DNA"/>
</dbReference>
<dbReference type="AlphaFoldDB" id="D3A952"/>
<comment type="caution">
    <text evidence="1">The sequence shown here is derived from an EMBL/GenBank/DDBJ whole genome shotgun (WGS) entry which is preliminary data.</text>
</comment>
<accession>D3A952</accession>
<dbReference type="HOGENOM" id="CLU_3200727_0_0_9"/>
<dbReference type="Proteomes" id="UP000004968">
    <property type="component" value="Unassembled WGS sequence"/>
</dbReference>
<organism evidence="1 2">
    <name type="scientific">Hungatella hathewayi DSM 13479</name>
    <dbReference type="NCBI Taxonomy" id="566550"/>
    <lineage>
        <taxon>Bacteria</taxon>
        <taxon>Bacillati</taxon>
        <taxon>Bacillota</taxon>
        <taxon>Clostridia</taxon>
        <taxon>Lachnospirales</taxon>
        <taxon>Lachnospiraceae</taxon>
        <taxon>Hungatella</taxon>
    </lineage>
</organism>
<reference evidence="1 2" key="1">
    <citation type="submission" date="2010-01" db="EMBL/GenBank/DDBJ databases">
        <authorList>
            <person name="Weinstock G."/>
            <person name="Sodergren E."/>
            <person name="Clifton S."/>
            <person name="Fulton L."/>
            <person name="Fulton B."/>
            <person name="Courtney L."/>
            <person name="Fronick C."/>
            <person name="Harrison M."/>
            <person name="Strong C."/>
            <person name="Farmer C."/>
            <person name="Delahaunty K."/>
            <person name="Markovic C."/>
            <person name="Hall O."/>
            <person name="Minx P."/>
            <person name="Tomlinson C."/>
            <person name="Mitreva M."/>
            <person name="Nelson J."/>
            <person name="Hou S."/>
            <person name="Wollam A."/>
            <person name="Pepin K.H."/>
            <person name="Johnson M."/>
            <person name="Bhonagiri V."/>
            <person name="Nash W.E."/>
            <person name="Warren W."/>
            <person name="Chinwalla A."/>
            <person name="Mardis E.R."/>
            <person name="Wilson R.K."/>
        </authorList>
    </citation>
    <scope>NUCLEOTIDE SEQUENCE [LARGE SCALE GENOMIC DNA]</scope>
    <source>
        <strain evidence="1 2">DSM 13479</strain>
    </source>
</reference>
<name>D3A952_9FIRM</name>
<protein>
    <submittedName>
        <fullName evidence="1">Uncharacterized protein</fullName>
    </submittedName>
</protein>
<sequence>MPVTAFQTDFSHFALPLFLKQGLLNIPQQPHLLMSDNPVLITFHL</sequence>
<evidence type="ECO:0000313" key="2">
    <source>
        <dbReference type="Proteomes" id="UP000004968"/>
    </source>
</evidence>